<dbReference type="Proteomes" id="UP001148185">
    <property type="component" value="Unassembled WGS sequence"/>
</dbReference>
<protein>
    <submittedName>
        <fullName evidence="1">Uncharacterized protein</fullName>
    </submittedName>
</protein>
<proteinExistence type="predicted"/>
<dbReference type="AlphaFoldDB" id="A0A9X4HFT4"/>
<evidence type="ECO:0000313" key="1">
    <source>
        <dbReference type="EMBL" id="MDD1011149.1"/>
    </source>
</evidence>
<gene>
    <name evidence="1" type="ORF">M5G27_27125</name>
</gene>
<accession>A0A9X4HFT4</accession>
<comment type="caution">
    <text evidence="1">The sequence shown here is derived from an EMBL/GenBank/DDBJ whole genome shotgun (WGS) entry which is preliminary data.</text>
</comment>
<dbReference type="EMBL" id="JAMDHA010000037">
    <property type="protein sequence ID" value="MDD1011149.1"/>
    <property type="molecule type" value="Genomic_DNA"/>
</dbReference>
<evidence type="ECO:0000313" key="2">
    <source>
        <dbReference type="Proteomes" id="UP001148185"/>
    </source>
</evidence>
<name>A0A9X4HFT4_9PSED</name>
<dbReference type="RefSeq" id="WP_273878233.1">
    <property type="nucleotide sequence ID" value="NZ_JAMDHA010000037.1"/>
</dbReference>
<reference evidence="1 2" key="1">
    <citation type="submission" date="2022-05" db="EMBL/GenBank/DDBJ databases">
        <title>Novel Pseudomonas spp. Isolated from a Rainbow Trout Aquaculture Facility.</title>
        <authorList>
            <person name="Testerman T."/>
            <person name="Graf J."/>
        </authorList>
    </citation>
    <scope>NUCLEOTIDE SEQUENCE [LARGE SCALE GENOMIC DNA]</scope>
    <source>
        <strain evidence="1 2">ID1042</strain>
    </source>
</reference>
<keyword evidence="2" id="KW-1185">Reference proteome</keyword>
<organism evidence="1 2">
    <name type="scientific">Pseudomonas shahriarae</name>
    <dbReference type="NCBI Taxonomy" id="2745512"/>
    <lineage>
        <taxon>Bacteria</taxon>
        <taxon>Pseudomonadati</taxon>
        <taxon>Pseudomonadota</taxon>
        <taxon>Gammaproteobacteria</taxon>
        <taxon>Pseudomonadales</taxon>
        <taxon>Pseudomonadaceae</taxon>
        <taxon>Pseudomonas</taxon>
    </lineage>
</organism>
<sequence length="134" mass="14864">MAYVERLRAELLALLRSVDPEGWEQAKNLSRDDVVSFLVSRPHIMQGISYQILGEAGFGEGAYLQCARDGEVYRLIRCQVSFDERGLPLTVGLIGVKNGLDNAHARVIGRIDEFSSMETGLQILGSEILDLLEL</sequence>